<evidence type="ECO:0000313" key="12">
    <source>
        <dbReference type="Proteomes" id="UP000504612"/>
    </source>
</evidence>
<proteinExistence type="inferred from homology"/>
<evidence type="ECO:0000256" key="9">
    <source>
        <dbReference type="ARBA" id="ARBA00023201"/>
    </source>
</evidence>
<protein>
    <submittedName>
        <fullName evidence="13">Amiloride-sensitive sodium channel subunit beta-like</fullName>
    </submittedName>
</protein>
<dbReference type="PANTHER" id="PTHR11690:SF18">
    <property type="entry name" value="AMILORIDE-SENSITIVE SODIUM CHANNEL SUBUNIT BETA"/>
    <property type="match status" value="1"/>
</dbReference>
<evidence type="ECO:0000256" key="10">
    <source>
        <dbReference type="ARBA" id="ARBA00023303"/>
    </source>
</evidence>
<keyword evidence="5" id="KW-1133">Transmembrane helix</keyword>
<keyword evidence="10 11" id="KW-0407">Ion channel</keyword>
<evidence type="ECO:0000256" key="2">
    <source>
        <dbReference type="ARBA" id="ARBA00022448"/>
    </source>
</evidence>
<dbReference type="RefSeq" id="XP_026550551.1">
    <property type="nucleotide sequence ID" value="XM_026694766.1"/>
</dbReference>
<evidence type="ECO:0000256" key="11">
    <source>
        <dbReference type="RuleBase" id="RU000679"/>
    </source>
</evidence>
<dbReference type="PRINTS" id="PR01078">
    <property type="entry name" value="AMINACHANNEL"/>
</dbReference>
<dbReference type="GeneID" id="113432669"/>
<accession>A0A6J1W5E0</accession>
<dbReference type="KEGG" id="nss:113432669"/>
<comment type="subcellular location">
    <subcellularLocation>
        <location evidence="1">Membrane</location>
        <topology evidence="1">Multi-pass membrane protein</topology>
    </subcellularLocation>
</comment>
<reference evidence="13" key="1">
    <citation type="submission" date="2025-08" db="UniProtKB">
        <authorList>
            <consortium name="RefSeq"/>
        </authorList>
    </citation>
    <scope>IDENTIFICATION</scope>
</reference>
<keyword evidence="6" id="KW-0915">Sodium</keyword>
<keyword evidence="12" id="KW-1185">Reference proteome</keyword>
<dbReference type="GO" id="GO:0034706">
    <property type="term" value="C:sodium channel complex"/>
    <property type="evidence" value="ECO:0007669"/>
    <property type="project" value="TreeGrafter"/>
</dbReference>
<dbReference type="Gene3D" id="2.60.470.10">
    <property type="entry name" value="Acid-sensing ion channels like domains"/>
    <property type="match status" value="1"/>
</dbReference>
<dbReference type="AlphaFoldDB" id="A0A6J1W5E0"/>
<keyword evidence="9 11" id="KW-0739">Sodium transport</keyword>
<keyword evidence="3 11" id="KW-0894">Sodium channel</keyword>
<evidence type="ECO:0000256" key="7">
    <source>
        <dbReference type="ARBA" id="ARBA00023065"/>
    </source>
</evidence>
<keyword evidence="8" id="KW-0472">Membrane</keyword>
<evidence type="ECO:0000256" key="3">
    <source>
        <dbReference type="ARBA" id="ARBA00022461"/>
    </source>
</evidence>
<comment type="similarity">
    <text evidence="11">Belongs to the amiloride-sensitive sodium channel (TC 1.A.6) family.</text>
</comment>
<gene>
    <name evidence="13" type="primary">LOC113432669</name>
</gene>
<dbReference type="GO" id="GO:0015280">
    <property type="term" value="F:ligand-gated sodium channel activity"/>
    <property type="evidence" value="ECO:0007669"/>
    <property type="project" value="TreeGrafter"/>
</dbReference>
<keyword evidence="2 11" id="KW-0813">Transport</keyword>
<organism evidence="12 13">
    <name type="scientific">Notechis scutatus</name>
    <name type="common">mainland tiger snake</name>
    <dbReference type="NCBI Taxonomy" id="8663"/>
    <lineage>
        <taxon>Eukaryota</taxon>
        <taxon>Metazoa</taxon>
        <taxon>Chordata</taxon>
        <taxon>Craniata</taxon>
        <taxon>Vertebrata</taxon>
        <taxon>Euteleostomi</taxon>
        <taxon>Lepidosauria</taxon>
        <taxon>Squamata</taxon>
        <taxon>Bifurcata</taxon>
        <taxon>Unidentata</taxon>
        <taxon>Episquamata</taxon>
        <taxon>Toxicofera</taxon>
        <taxon>Serpentes</taxon>
        <taxon>Colubroidea</taxon>
        <taxon>Elapidae</taxon>
        <taxon>Hydrophiinae</taxon>
        <taxon>Notechis</taxon>
    </lineage>
</organism>
<dbReference type="InterPro" id="IPR001873">
    <property type="entry name" value="ENaC"/>
</dbReference>
<name>A0A6J1W5E0_9SAUR</name>
<evidence type="ECO:0000256" key="5">
    <source>
        <dbReference type="ARBA" id="ARBA00022989"/>
    </source>
</evidence>
<evidence type="ECO:0000256" key="1">
    <source>
        <dbReference type="ARBA" id="ARBA00004141"/>
    </source>
</evidence>
<dbReference type="Pfam" id="PF00858">
    <property type="entry name" value="ASC"/>
    <property type="match status" value="1"/>
</dbReference>
<evidence type="ECO:0000256" key="6">
    <source>
        <dbReference type="ARBA" id="ARBA00023053"/>
    </source>
</evidence>
<dbReference type="PANTHER" id="PTHR11690">
    <property type="entry name" value="AMILORIDE-SENSITIVE SODIUM CHANNEL-RELATED"/>
    <property type="match status" value="1"/>
</dbReference>
<dbReference type="Proteomes" id="UP000504612">
    <property type="component" value="Unplaced"/>
</dbReference>
<evidence type="ECO:0000256" key="8">
    <source>
        <dbReference type="ARBA" id="ARBA00023136"/>
    </source>
</evidence>
<keyword evidence="4 11" id="KW-0812">Transmembrane</keyword>
<evidence type="ECO:0000313" key="13">
    <source>
        <dbReference type="RefSeq" id="XP_026550551.1"/>
    </source>
</evidence>
<dbReference type="GO" id="GO:0005886">
    <property type="term" value="C:plasma membrane"/>
    <property type="evidence" value="ECO:0007669"/>
    <property type="project" value="TreeGrafter"/>
</dbReference>
<evidence type="ECO:0000256" key="4">
    <source>
        <dbReference type="ARBA" id="ARBA00022692"/>
    </source>
</evidence>
<feature type="non-terminal residue" evidence="13">
    <location>
        <position position="1"/>
    </location>
</feature>
<keyword evidence="7 11" id="KW-0406">Ion transport</keyword>
<sequence>LKVILDISQKDYIPFLTTTAGARLMLHEQGSFPFLKDQGIYAMSGTETSIGVLVDELERMGAPYSDCTVNGSDVPVKNLYEDYTASQVMGFPGWGPCLLPCCWGRLQYGQRMSPAGC</sequence>